<dbReference type="GO" id="GO:0009055">
    <property type="term" value="F:electron transfer activity"/>
    <property type="evidence" value="ECO:0007669"/>
    <property type="project" value="TreeGrafter"/>
</dbReference>
<protein>
    <submittedName>
        <fullName evidence="12">Cytochrome bd-I ubiquinol oxidase subunit 2</fullName>
    </submittedName>
</protein>
<sequence length="394" mass="44986">MFSFLDYNGLQHYWWMIVSLLGALLVFMLFVQGGQTLIFSLAQTEKEKTMLLNATGRKWEITFTTLVTFGGAFFASFPLFYSTSFGGAYWVWMAILFAFIVQAVSYEFRSKANNFLGTKTFDVFLFINGVLGSILLGVAVSTFFTGSEFSVEKSNIINQNLQKMPIISVWETPFHGLEAVWTVEKLAFLQNISLGLAVFFLARILANLYFQKIIDNDNIQKNSIKSLKINSVLFLVFFLFWLIRLLFIDGFAVNPTNQEVSMEAYKYFNNFLEMPFVLVVFLVGVVMVLMGIFINVFQKSKNGIWFSGIGTVLTVWMLFLNAGFNNTAYYPSTYNLQNSLTIYNSSSSEFTLRTMSYVSLLVPFVLAYIALVWKKLDAKNISEKDLEETEAHIY</sequence>
<evidence type="ECO:0000256" key="9">
    <source>
        <dbReference type="ARBA" id="ARBA00023004"/>
    </source>
</evidence>
<dbReference type="GO" id="GO:0016682">
    <property type="term" value="F:oxidoreductase activity, acting on diphenols and related substances as donors, oxygen as acceptor"/>
    <property type="evidence" value="ECO:0007669"/>
    <property type="project" value="TreeGrafter"/>
</dbReference>
<keyword evidence="7" id="KW-0249">Electron transport</keyword>
<keyword evidence="5 11" id="KW-0812">Transmembrane</keyword>
<feature type="transmembrane region" description="Helical" evidence="11">
    <location>
        <begin position="12"/>
        <end position="41"/>
    </location>
</feature>
<dbReference type="PANTHER" id="PTHR43141:SF5">
    <property type="entry name" value="CYTOCHROME BD-I UBIQUINOL OXIDASE SUBUNIT 2"/>
    <property type="match status" value="1"/>
</dbReference>
<comment type="subcellular location">
    <subcellularLocation>
        <location evidence="1">Cell membrane</location>
        <topology evidence="1">Multi-pass membrane protein</topology>
    </subcellularLocation>
</comment>
<evidence type="ECO:0000256" key="4">
    <source>
        <dbReference type="ARBA" id="ARBA00022617"/>
    </source>
</evidence>
<feature type="transmembrane region" description="Helical" evidence="11">
    <location>
        <begin position="354"/>
        <end position="373"/>
    </location>
</feature>
<evidence type="ECO:0000313" key="12">
    <source>
        <dbReference type="EMBL" id="MPL55394.1"/>
    </source>
</evidence>
<feature type="transmembrane region" description="Helical" evidence="11">
    <location>
        <begin position="231"/>
        <end position="254"/>
    </location>
</feature>
<dbReference type="AlphaFoldDB" id="A0A644SL43"/>
<evidence type="ECO:0000256" key="11">
    <source>
        <dbReference type="SAM" id="Phobius"/>
    </source>
</evidence>
<dbReference type="PANTHER" id="PTHR43141">
    <property type="entry name" value="CYTOCHROME BD2 SUBUNIT II"/>
    <property type="match status" value="1"/>
</dbReference>
<evidence type="ECO:0000256" key="7">
    <source>
        <dbReference type="ARBA" id="ARBA00022982"/>
    </source>
</evidence>
<gene>
    <name evidence="12" type="primary">cydB_1</name>
    <name evidence="12" type="ORF">SDC9_00865</name>
</gene>
<dbReference type="GO" id="GO:0005886">
    <property type="term" value="C:plasma membrane"/>
    <property type="evidence" value="ECO:0007669"/>
    <property type="project" value="UniProtKB-SubCell"/>
</dbReference>
<keyword evidence="8 11" id="KW-1133">Transmembrane helix</keyword>
<dbReference type="InterPro" id="IPR003317">
    <property type="entry name" value="Cyt-d_oxidase_su2"/>
</dbReference>
<keyword evidence="4" id="KW-0349">Heme</keyword>
<keyword evidence="6" id="KW-0479">Metal-binding</keyword>
<evidence type="ECO:0000256" key="10">
    <source>
        <dbReference type="ARBA" id="ARBA00023136"/>
    </source>
</evidence>
<comment type="caution">
    <text evidence="12">The sequence shown here is derived from an EMBL/GenBank/DDBJ whole genome shotgun (WGS) entry which is preliminary data.</text>
</comment>
<feature type="transmembrane region" description="Helical" evidence="11">
    <location>
        <begin position="120"/>
        <end position="144"/>
    </location>
</feature>
<evidence type="ECO:0000256" key="6">
    <source>
        <dbReference type="ARBA" id="ARBA00022723"/>
    </source>
</evidence>
<reference evidence="12" key="1">
    <citation type="submission" date="2019-08" db="EMBL/GenBank/DDBJ databases">
        <authorList>
            <person name="Kucharzyk K."/>
            <person name="Murdoch R.W."/>
            <person name="Higgins S."/>
            <person name="Loffler F."/>
        </authorList>
    </citation>
    <scope>NUCLEOTIDE SEQUENCE</scope>
</reference>
<dbReference type="EMBL" id="VSSQ01000001">
    <property type="protein sequence ID" value="MPL55394.1"/>
    <property type="molecule type" value="Genomic_DNA"/>
</dbReference>
<evidence type="ECO:0000256" key="3">
    <source>
        <dbReference type="ARBA" id="ARBA00022475"/>
    </source>
</evidence>
<keyword evidence="2" id="KW-0813">Transport</keyword>
<accession>A0A644SL43</accession>
<dbReference type="GO" id="GO:0070069">
    <property type="term" value="C:cytochrome complex"/>
    <property type="evidence" value="ECO:0007669"/>
    <property type="project" value="TreeGrafter"/>
</dbReference>
<evidence type="ECO:0000256" key="5">
    <source>
        <dbReference type="ARBA" id="ARBA00022692"/>
    </source>
</evidence>
<dbReference type="Pfam" id="PF02322">
    <property type="entry name" value="Cyt_bd_oxida_II"/>
    <property type="match status" value="1"/>
</dbReference>
<feature type="transmembrane region" description="Helical" evidence="11">
    <location>
        <begin position="274"/>
        <end position="297"/>
    </location>
</feature>
<evidence type="ECO:0000256" key="1">
    <source>
        <dbReference type="ARBA" id="ARBA00004651"/>
    </source>
</evidence>
<dbReference type="NCBIfam" id="TIGR00203">
    <property type="entry name" value="cydB"/>
    <property type="match status" value="1"/>
</dbReference>
<proteinExistence type="predicted"/>
<evidence type="ECO:0000256" key="8">
    <source>
        <dbReference type="ARBA" id="ARBA00022989"/>
    </source>
</evidence>
<feature type="transmembrane region" description="Helical" evidence="11">
    <location>
        <begin position="188"/>
        <end position="210"/>
    </location>
</feature>
<feature type="transmembrane region" description="Helical" evidence="11">
    <location>
        <begin position="61"/>
        <end position="81"/>
    </location>
</feature>
<keyword evidence="9" id="KW-0408">Iron</keyword>
<dbReference type="GO" id="GO:0019646">
    <property type="term" value="P:aerobic electron transport chain"/>
    <property type="evidence" value="ECO:0007669"/>
    <property type="project" value="TreeGrafter"/>
</dbReference>
<name>A0A644SL43_9ZZZZ</name>
<feature type="transmembrane region" description="Helical" evidence="11">
    <location>
        <begin position="87"/>
        <end position="108"/>
    </location>
</feature>
<feature type="transmembrane region" description="Helical" evidence="11">
    <location>
        <begin position="304"/>
        <end position="324"/>
    </location>
</feature>
<dbReference type="GO" id="GO:0046872">
    <property type="term" value="F:metal ion binding"/>
    <property type="evidence" value="ECO:0007669"/>
    <property type="project" value="UniProtKB-KW"/>
</dbReference>
<keyword evidence="10 11" id="KW-0472">Membrane</keyword>
<organism evidence="12">
    <name type="scientific">bioreactor metagenome</name>
    <dbReference type="NCBI Taxonomy" id="1076179"/>
    <lineage>
        <taxon>unclassified sequences</taxon>
        <taxon>metagenomes</taxon>
        <taxon>ecological metagenomes</taxon>
    </lineage>
</organism>
<evidence type="ECO:0000256" key="2">
    <source>
        <dbReference type="ARBA" id="ARBA00022448"/>
    </source>
</evidence>
<keyword evidence="3" id="KW-1003">Cell membrane</keyword>